<sequence length="42" mass="4568">MRSGRNVSATLTIPALTPMPTLTDANVLTDVFQLLVRPQLES</sequence>
<reference evidence="1 2" key="1">
    <citation type="submission" date="2018-04" db="EMBL/GenBank/DDBJ databases">
        <title>Genomic Encyclopedia of Type Strains, Phase IV (KMG-IV): sequencing the most valuable type-strain genomes for metagenomic binning, comparative biology and taxonomic classification.</title>
        <authorList>
            <person name="Goeker M."/>
        </authorList>
    </citation>
    <scope>NUCLEOTIDE SEQUENCE [LARGE SCALE GENOMIC DNA]</scope>
    <source>
        <strain evidence="1 2">DSM 104150</strain>
    </source>
</reference>
<dbReference type="Proteomes" id="UP000248330">
    <property type="component" value="Unassembled WGS sequence"/>
</dbReference>
<keyword evidence="2" id="KW-1185">Reference proteome</keyword>
<gene>
    <name evidence="1" type="ORF">C8D93_101603</name>
</gene>
<evidence type="ECO:0000313" key="2">
    <source>
        <dbReference type="Proteomes" id="UP000248330"/>
    </source>
</evidence>
<name>A0A318EK29_9GAMM</name>
<proteinExistence type="predicted"/>
<accession>A0A318EK29</accession>
<protein>
    <submittedName>
        <fullName evidence="1">Uncharacterized protein</fullName>
    </submittedName>
</protein>
<dbReference type="EMBL" id="QICN01000001">
    <property type="protein sequence ID" value="PXV71551.1"/>
    <property type="molecule type" value="Genomic_DNA"/>
</dbReference>
<evidence type="ECO:0000313" key="1">
    <source>
        <dbReference type="EMBL" id="PXV71551.1"/>
    </source>
</evidence>
<dbReference type="AlphaFoldDB" id="A0A318EK29"/>
<organism evidence="1 2">
    <name type="scientific">Sinimarinibacterium flocculans</name>
    <dbReference type="NCBI Taxonomy" id="985250"/>
    <lineage>
        <taxon>Bacteria</taxon>
        <taxon>Pseudomonadati</taxon>
        <taxon>Pseudomonadota</taxon>
        <taxon>Gammaproteobacteria</taxon>
        <taxon>Nevskiales</taxon>
        <taxon>Nevskiaceae</taxon>
        <taxon>Sinimarinibacterium</taxon>
    </lineage>
</organism>
<comment type="caution">
    <text evidence="1">The sequence shown here is derived from an EMBL/GenBank/DDBJ whole genome shotgun (WGS) entry which is preliminary data.</text>
</comment>